<evidence type="ECO:0000259" key="21">
    <source>
        <dbReference type="Pfam" id="PF05524"/>
    </source>
</evidence>
<dbReference type="InterPro" id="IPR008731">
    <property type="entry name" value="PTS_EIN"/>
</dbReference>
<dbReference type="PROSITE" id="PS00742">
    <property type="entry name" value="PEP_ENZYMES_2"/>
    <property type="match status" value="1"/>
</dbReference>
<dbReference type="InterPro" id="IPR006318">
    <property type="entry name" value="PTS_EI-like"/>
</dbReference>
<sequence length="583" mass="63935">MRAELKGIAASPGYALGRAWVLREAAVPQRQVRVSGQDKEEERMRLESSVREASRELQQVVLQLLRSKRSQEAEIFEGHLLLLEDDELIGRAAAKIEEEALTAESAMLEATEEVAAMIEALDDAYLLERAADIRDVGQRVIKKLLGEGGDSAMPEGEEPVVLIARDLAPSVTAGLDPKRVAGFVTAVGSETSHTSILARSLGLPAVVGTGEALLTIQSGQHVIVDALSGEVWIEPDEQLLAHYDDKKRQFVEQTKRLEAYLHRPTVTADGRKPELAANIGTVEEAVQARAAGAEGIGLFRTEFLFMNRDTLPSEDEQTEAYRAVMAAFPSGTSVIIRTLDIGGDKELLLLELPKEENPFLGVRAIRLCLQFPELFKTQLRAMLRASADGRLKIMFPMIATVQELRAAKALLEEAKNELRARGIPFRDPVEIGIMIEVPSAALMADRLAMEVDFLSIGTNDLVQYVMAADRMNPGVSELNQPLQPAVLRLIRHVIRSGREAGIHVGMCGEMAGNRYAVPILLGLGLQEFSMNAPGIVRVREQMSRLHAERLEAAANAVLELDSPDEIREYVEREILAAAETETI</sequence>
<comment type="caution">
    <text evidence="22">The sequence shown here is derived from an EMBL/GenBank/DDBJ whole genome shotgun (WGS) entry which is preliminary data.</text>
</comment>
<evidence type="ECO:0000256" key="9">
    <source>
        <dbReference type="ARBA" id="ARBA00022490"/>
    </source>
</evidence>
<dbReference type="EC" id="2.7.3.9" evidence="6 17"/>
<evidence type="ECO:0000256" key="13">
    <source>
        <dbReference type="ARBA" id="ARBA00022723"/>
    </source>
</evidence>
<feature type="domain" description="PEP-utilising enzyme C-terminal" evidence="20">
    <location>
        <begin position="257"/>
        <end position="545"/>
    </location>
</feature>
<keyword evidence="15 17" id="KW-0460">Magnesium</keyword>
<reference evidence="22 23" key="1">
    <citation type="submission" date="2022-12" db="EMBL/GenBank/DDBJ databases">
        <title>Draft genome sequence of Paenibacillus sp. dW9.</title>
        <authorList>
            <person name="Choi E.-W."/>
            <person name="Kim D.-U."/>
        </authorList>
    </citation>
    <scope>NUCLEOTIDE SEQUENCE [LARGE SCALE GENOMIC DNA]</scope>
    <source>
        <strain evidence="23">dW9</strain>
    </source>
</reference>
<dbReference type="InterPro" id="IPR008279">
    <property type="entry name" value="PEP-util_enz_mobile_dom"/>
</dbReference>
<dbReference type="Gene3D" id="3.50.30.10">
    <property type="entry name" value="Phosphohistidine domain"/>
    <property type="match status" value="1"/>
</dbReference>
<evidence type="ECO:0000256" key="7">
    <source>
        <dbReference type="ARBA" id="ARBA00016544"/>
    </source>
</evidence>
<dbReference type="SUPFAM" id="SSF51621">
    <property type="entry name" value="Phosphoenolpyruvate/pyruvate domain"/>
    <property type="match status" value="1"/>
</dbReference>
<keyword evidence="8 17" id="KW-0813">Transport</keyword>
<dbReference type="InterPro" id="IPR000121">
    <property type="entry name" value="PEP_util_C"/>
</dbReference>
<dbReference type="Pfam" id="PF02896">
    <property type="entry name" value="PEP-utilizers_C"/>
    <property type="match status" value="1"/>
</dbReference>
<keyword evidence="23" id="KW-1185">Reference proteome</keyword>
<dbReference type="InterPro" id="IPR040442">
    <property type="entry name" value="Pyrv_kinase-like_dom_sf"/>
</dbReference>
<evidence type="ECO:0000256" key="14">
    <source>
        <dbReference type="ARBA" id="ARBA00022777"/>
    </source>
</evidence>
<evidence type="ECO:0000256" key="16">
    <source>
        <dbReference type="ARBA" id="ARBA00033235"/>
    </source>
</evidence>
<evidence type="ECO:0000259" key="19">
    <source>
        <dbReference type="Pfam" id="PF00391"/>
    </source>
</evidence>
<proteinExistence type="inferred from homology"/>
<evidence type="ECO:0000256" key="5">
    <source>
        <dbReference type="ARBA" id="ARBA00007837"/>
    </source>
</evidence>
<name>A0ABT4QGL9_9BACL</name>
<dbReference type="InterPro" id="IPR023151">
    <property type="entry name" value="PEP_util_CS"/>
</dbReference>
<comment type="cofactor">
    <cofactor evidence="2 17">
        <name>Mg(2+)</name>
        <dbReference type="ChEBI" id="CHEBI:18420"/>
    </cofactor>
</comment>
<keyword evidence="18" id="KW-0175">Coiled coil</keyword>
<evidence type="ECO:0000256" key="15">
    <source>
        <dbReference type="ARBA" id="ARBA00022842"/>
    </source>
</evidence>
<evidence type="ECO:0000256" key="10">
    <source>
        <dbReference type="ARBA" id="ARBA00022597"/>
    </source>
</evidence>
<evidence type="ECO:0000256" key="8">
    <source>
        <dbReference type="ARBA" id="ARBA00022448"/>
    </source>
</evidence>
<protein>
    <recommendedName>
        <fullName evidence="7 17">Phosphoenolpyruvate-protein phosphotransferase</fullName>
        <ecNumber evidence="6 17">2.7.3.9</ecNumber>
    </recommendedName>
    <alternativeName>
        <fullName evidence="16 17">Phosphotransferase system, enzyme I</fullName>
    </alternativeName>
</protein>
<evidence type="ECO:0000259" key="20">
    <source>
        <dbReference type="Pfam" id="PF02896"/>
    </source>
</evidence>
<keyword evidence="13 17" id="KW-0479">Metal-binding</keyword>
<accession>A0ABT4QGL9</accession>
<dbReference type="InterPro" id="IPR015813">
    <property type="entry name" value="Pyrv/PenolPyrv_kinase-like_dom"/>
</dbReference>
<evidence type="ECO:0000256" key="11">
    <source>
        <dbReference type="ARBA" id="ARBA00022679"/>
    </source>
</evidence>
<evidence type="ECO:0000256" key="1">
    <source>
        <dbReference type="ARBA" id="ARBA00000683"/>
    </source>
</evidence>
<dbReference type="PRINTS" id="PR01736">
    <property type="entry name" value="PHPHTRNFRASE"/>
</dbReference>
<comment type="subcellular location">
    <subcellularLocation>
        <location evidence="4 17">Cytoplasm</location>
    </subcellularLocation>
</comment>
<dbReference type="RefSeq" id="WP_269884538.1">
    <property type="nucleotide sequence ID" value="NZ_JAQAGZ010000020.1"/>
</dbReference>
<dbReference type="PANTHER" id="PTHR46244">
    <property type="entry name" value="PHOSPHOENOLPYRUVATE-PROTEIN PHOSPHOTRANSFERASE"/>
    <property type="match status" value="1"/>
</dbReference>
<dbReference type="InterPro" id="IPR036618">
    <property type="entry name" value="PtsI_HPr-bd_sf"/>
</dbReference>
<dbReference type="InterPro" id="IPR050499">
    <property type="entry name" value="PEP-utilizing_PTS_enzyme"/>
</dbReference>
<feature type="domain" description="PEP-utilising enzyme mobile" evidence="19">
    <location>
        <begin position="157"/>
        <end position="229"/>
    </location>
</feature>
<feature type="coiled-coil region" evidence="18">
    <location>
        <begin position="36"/>
        <end position="63"/>
    </location>
</feature>
<comment type="catalytic activity">
    <reaction evidence="1 17">
        <text>L-histidyl-[protein] + phosphoenolpyruvate = N(pros)-phospho-L-histidyl-[protein] + pyruvate</text>
        <dbReference type="Rhea" id="RHEA:23880"/>
        <dbReference type="Rhea" id="RHEA-COMP:9745"/>
        <dbReference type="Rhea" id="RHEA-COMP:9746"/>
        <dbReference type="ChEBI" id="CHEBI:15361"/>
        <dbReference type="ChEBI" id="CHEBI:29979"/>
        <dbReference type="ChEBI" id="CHEBI:58702"/>
        <dbReference type="ChEBI" id="CHEBI:64837"/>
        <dbReference type="EC" id="2.7.3.9"/>
    </reaction>
</comment>
<dbReference type="InterPro" id="IPR036637">
    <property type="entry name" value="Phosphohistidine_dom_sf"/>
</dbReference>
<dbReference type="SUPFAM" id="SSF52009">
    <property type="entry name" value="Phosphohistidine domain"/>
    <property type="match status" value="1"/>
</dbReference>
<dbReference type="NCBIfam" id="TIGR01417">
    <property type="entry name" value="PTS_I_fam"/>
    <property type="match status" value="1"/>
</dbReference>
<dbReference type="PIRSF" id="PIRSF000732">
    <property type="entry name" value="PTS_enzyme_I"/>
    <property type="match status" value="1"/>
</dbReference>
<evidence type="ECO:0000256" key="6">
    <source>
        <dbReference type="ARBA" id="ARBA00012232"/>
    </source>
</evidence>
<dbReference type="SUPFAM" id="SSF47831">
    <property type="entry name" value="Enzyme I of the PEP:sugar phosphotransferase system HPr-binding (sub)domain"/>
    <property type="match status" value="1"/>
</dbReference>
<dbReference type="Pfam" id="PF05524">
    <property type="entry name" value="PEP-utilisers_N"/>
    <property type="match status" value="1"/>
</dbReference>
<dbReference type="Proteomes" id="UP001527882">
    <property type="component" value="Unassembled WGS sequence"/>
</dbReference>
<comment type="function">
    <text evidence="3 17">General (non sugar-specific) component of the phosphoenolpyruvate-dependent sugar phosphotransferase system (sugar PTS). This major carbohydrate active-transport system catalyzes the phosphorylation of incoming sugar substrates concomitantly with their translocation across the cell membrane. Enzyme I transfers the phosphoryl group from phosphoenolpyruvate (PEP) to the phosphoryl carrier protein (HPr).</text>
</comment>
<dbReference type="InterPro" id="IPR024692">
    <property type="entry name" value="PTS_EI"/>
</dbReference>
<evidence type="ECO:0000256" key="3">
    <source>
        <dbReference type="ARBA" id="ARBA00002728"/>
    </source>
</evidence>
<feature type="domain" description="Phosphotransferase system enzyme I N-terminal" evidence="21">
    <location>
        <begin position="6"/>
        <end position="129"/>
    </location>
</feature>
<keyword evidence="10 17" id="KW-0762">Sugar transport</keyword>
<dbReference type="EMBL" id="JAQAGZ010000020">
    <property type="protein sequence ID" value="MCZ8516011.1"/>
    <property type="molecule type" value="Genomic_DNA"/>
</dbReference>
<evidence type="ECO:0000256" key="12">
    <source>
        <dbReference type="ARBA" id="ARBA00022683"/>
    </source>
</evidence>
<evidence type="ECO:0000313" key="23">
    <source>
        <dbReference type="Proteomes" id="UP001527882"/>
    </source>
</evidence>
<dbReference type="Gene3D" id="1.10.274.10">
    <property type="entry name" value="PtsI, HPr-binding domain"/>
    <property type="match status" value="1"/>
</dbReference>
<keyword evidence="9 17" id="KW-0963">Cytoplasm</keyword>
<keyword evidence="11 17" id="KW-0808">Transferase</keyword>
<dbReference type="GO" id="GO:0008965">
    <property type="term" value="F:phosphoenolpyruvate-protein phosphotransferase activity"/>
    <property type="evidence" value="ECO:0007669"/>
    <property type="project" value="UniProtKB-EC"/>
</dbReference>
<gene>
    <name evidence="22" type="primary">ptsP</name>
    <name evidence="22" type="ORF">O9H85_27140</name>
</gene>
<keyword evidence="12 17" id="KW-0598">Phosphotransferase system</keyword>
<evidence type="ECO:0000313" key="22">
    <source>
        <dbReference type="EMBL" id="MCZ8516011.1"/>
    </source>
</evidence>
<dbReference type="PANTHER" id="PTHR46244:SF3">
    <property type="entry name" value="PHOSPHOENOLPYRUVATE-PROTEIN PHOSPHOTRANSFERASE"/>
    <property type="match status" value="1"/>
</dbReference>
<comment type="similarity">
    <text evidence="5 17">Belongs to the PEP-utilizing enzyme family.</text>
</comment>
<dbReference type="Gene3D" id="3.20.20.60">
    <property type="entry name" value="Phosphoenolpyruvate-binding domains"/>
    <property type="match status" value="1"/>
</dbReference>
<organism evidence="22 23">
    <name type="scientific">Paenibacillus gyeongsangnamensis</name>
    <dbReference type="NCBI Taxonomy" id="3388067"/>
    <lineage>
        <taxon>Bacteria</taxon>
        <taxon>Bacillati</taxon>
        <taxon>Bacillota</taxon>
        <taxon>Bacilli</taxon>
        <taxon>Bacillales</taxon>
        <taxon>Paenibacillaceae</taxon>
        <taxon>Paenibacillus</taxon>
    </lineage>
</organism>
<evidence type="ECO:0000256" key="17">
    <source>
        <dbReference type="PIRNR" id="PIRNR000732"/>
    </source>
</evidence>
<evidence type="ECO:0000256" key="4">
    <source>
        <dbReference type="ARBA" id="ARBA00004496"/>
    </source>
</evidence>
<evidence type="ECO:0000256" key="18">
    <source>
        <dbReference type="SAM" id="Coils"/>
    </source>
</evidence>
<evidence type="ECO:0000256" key="2">
    <source>
        <dbReference type="ARBA" id="ARBA00001946"/>
    </source>
</evidence>
<dbReference type="Pfam" id="PF00391">
    <property type="entry name" value="PEP-utilizers"/>
    <property type="match status" value="1"/>
</dbReference>
<keyword evidence="14 17" id="KW-0418">Kinase</keyword>